<dbReference type="PROSITE" id="PS01124">
    <property type="entry name" value="HTH_ARAC_FAMILY_2"/>
    <property type="match status" value="1"/>
</dbReference>
<organism evidence="5 6">
    <name type="scientific">Chitinophaga arvensicola</name>
    <dbReference type="NCBI Taxonomy" id="29529"/>
    <lineage>
        <taxon>Bacteria</taxon>
        <taxon>Pseudomonadati</taxon>
        <taxon>Bacteroidota</taxon>
        <taxon>Chitinophagia</taxon>
        <taxon>Chitinophagales</taxon>
        <taxon>Chitinophagaceae</taxon>
        <taxon>Chitinophaga</taxon>
    </lineage>
</organism>
<dbReference type="Proteomes" id="UP000199310">
    <property type="component" value="Unassembled WGS sequence"/>
</dbReference>
<dbReference type="SUPFAM" id="SSF46689">
    <property type="entry name" value="Homeodomain-like"/>
    <property type="match status" value="1"/>
</dbReference>
<dbReference type="RefSeq" id="WP_089890205.1">
    <property type="nucleotide sequence ID" value="NZ_FOJG01000001.1"/>
</dbReference>
<dbReference type="AlphaFoldDB" id="A0A1I0P4I1"/>
<evidence type="ECO:0000256" key="3">
    <source>
        <dbReference type="ARBA" id="ARBA00023163"/>
    </source>
</evidence>
<keyword evidence="1" id="KW-0805">Transcription regulation</keyword>
<dbReference type="EMBL" id="FOJG01000001">
    <property type="protein sequence ID" value="SEW08922.1"/>
    <property type="molecule type" value="Genomic_DNA"/>
</dbReference>
<keyword evidence="3" id="KW-0804">Transcription</keyword>
<keyword evidence="2 5" id="KW-0238">DNA-binding</keyword>
<dbReference type="Gene3D" id="1.10.10.60">
    <property type="entry name" value="Homeodomain-like"/>
    <property type="match status" value="1"/>
</dbReference>
<dbReference type="PANTHER" id="PTHR46796:SF13">
    <property type="entry name" value="HTH-TYPE TRANSCRIPTIONAL ACTIVATOR RHAS"/>
    <property type="match status" value="1"/>
</dbReference>
<name>A0A1I0P4I1_9BACT</name>
<reference evidence="6" key="1">
    <citation type="submission" date="2016-10" db="EMBL/GenBank/DDBJ databases">
        <authorList>
            <person name="Varghese N."/>
            <person name="Submissions S."/>
        </authorList>
    </citation>
    <scope>NUCLEOTIDE SEQUENCE [LARGE SCALE GENOMIC DNA]</scope>
    <source>
        <strain evidence="6">DSM 3695</strain>
    </source>
</reference>
<dbReference type="GO" id="GO:0003700">
    <property type="term" value="F:DNA-binding transcription factor activity"/>
    <property type="evidence" value="ECO:0007669"/>
    <property type="project" value="InterPro"/>
</dbReference>
<evidence type="ECO:0000313" key="5">
    <source>
        <dbReference type="EMBL" id="SEW08922.1"/>
    </source>
</evidence>
<dbReference type="InterPro" id="IPR050204">
    <property type="entry name" value="AraC_XylS_family_regulators"/>
</dbReference>
<dbReference type="InterPro" id="IPR009057">
    <property type="entry name" value="Homeodomain-like_sf"/>
</dbReference>
<dbReference type="PANTHER" id="PTHR46796">
    <property type="entry name" value="HTH-TYPE TRANSCRIPTIONAL ACTIVATOR RHAS-RELATED"/>
    <property type="match status" value="1"/>
</dbReference>
<dbReference type="SMART" id="SM00342">
    <property type="entry name" value="HTH_ARAC"/>
    <property type="match status" value="1"/>
</dbReference>
<gene>
    <name evidence="5" type="ORF">SAMN04488122_0544</name>
</gene>
<evidence type="ECO:0000256" key="1">
    <source>
        <dbReference type="ARBA" id="ARBA00023015"/>
    </source>
</evidence>
<dbReference type="InterPro" id="IPR046532">
    <property type="entry name" value="DUF6597"/>
</dbReference>
<dbReference type="GO" id="GO:0043565">
    <property type="term" value="F:sequence-specific DNA binding"/>
    <property type="evidence" value="ECO:0007669"/>
    <property type="project" value="InterPro"/>
</dbReference>
<dbReference type="STRING" id="29529.SAMN04488122_0544"/>
<evidence type="ECO:0000256" key="2">
    <source>
        <dbReference type="ARBA" id="ARBA00023125"/>
    </source>
</evidence>
<dbReference type="Pfam" id="PF12833">
    <property type="entry name" value="HTH_18"/>
    <property type="match status" value="1"/>
</dbReference>
<keyword evidence="6" id="KW-1185">Reference proteome</keyword>
<feature type="domain" description="HTH araC/xylS-type" evidence="4">
    <location>
        <begin position="162"/>
        <end position="255"/>
    </location>
</feature>
<proteinExistence type="predicted"/>
<dbReference type="InterPro" id="IPR018060">
    <property type="entry name" value="HTH_AraC"/>
</dbReference>
<dbReference type="Pfam" id="PF20240">
    <property type="entry name" value="DUF6597"/>
    <property type="match status" value="1"/>
</dbReference>
<dbReference type="OrthoDB" id="655946at2"/>
<protein>
    <submittedName>
        <fullName evidence="5">AraC-type DNA-binding protein</fullName>
    </submittedName>
</protein>
<evidence type="ECO:0000313" key="6">
    <source>
        <dbReference type="Proteomes" id="UP000199310"/>
    </source>
</evidence>
<evidence type="ECO:0000259" key="4">
    <source>
        <dbReference type="PROSITE" id="PS01124"/>
    </source>
</evidence>
<accession>A0A1I0P4I1</accession>
<sequence>MFKTIRPHPLLAAYVDAYWVSGGVYASVHRILPDTCADIIFNISEDVIAAGNGGLQVMPGNAFVVGTMTTFRDTVVLPYTYLLGIRFHPGALAAFTGWPLQSITDDHACLTDISAGWQHLLEPLLLKARTVTEKINSLNNFLLQRLPARTINADKLQESIALIRHVHGAVDIKTLAMQAYMSTRNFERHFLQSVGVSPKTFTRIVRFLHLKQQLKVHPDKPLLSLALDNGFYDHAHLTREFKAFAGESPTGFIQR</sequence>